<dbReference type="SUPFAM" id="SSF161111">
    <property type="entry name" value="Cation efflux protein transmembrane domain-like"/>
    <property type="match status" value="1"/>
</dbReference>
<feature type="domain" description="Cation efflux protein transmembrane" evidence="9">
    <location>
        <begin position="11"/>
        <end position="197"/>
    </location>
</feature>
<dbReference type="InterPro" id="IPR050681">
    <property type="entry name" value="CDF/SLC30A"/>
</dbReference>
<evidence type="ECO:0000256" key="5">
    <source>
        <dbReference type="ARBA" id="ARBA00022989"/>
    </source>
</evidence>
<dbReference type="NCBIfam" id="TIGR01297">
    <property type="entry name" value="CDF"/>
    <property type="match status" value="1"/>
</dbReference>
<evidence type="ECO:0000313" key="11">
    <source>
        <dbReference type="EMBL" id="QLC50574.1"/>
    </source>
</evidence>
<dbReference type="SUPFAM" id="SSF160240">
    <property type="entry name" value="Cation efflux protein cytoplasmic domain-like"/>
    <property type="match status" value="1"/>
</dbReference>
<dbReference type="GO" id="GO:0005385">
    <property type="term" value="F:zinc ion transmembrane transporter activity"/>
    <property type="evidence" value="ECO:0007669"/>
    <property type="project" value="TreeGrafter"/>
</dbReference>
<dbReference type="Pfam" id="PF01545">
    <property type="entry name" value="Cation_efflux"/>
    <property type="match status" value="1"/>
</dbReference>
<comment type="similarity">
    <text evidence="2">Belongs to the cation diffusion facilitator (CDF) transporter (TC 2.A.4) family. SLC30A subfamily.</text>
</comment>
<accession>A0A7D5EG13</accession>
<keyword evidence="7 8" id="KW-0472">Membrane</keyword>
<name>A0A7D5EG13_9EURY</name>
<organism evidence="11 12">
    <name type="scientific">Methanolobus zinderi</name>
    <dbReference type="NCBI Taxonomy" id="536044"/>
    <lineage>
        <taxon>Archaea</taxon>
        <taxon>Methanobacteriati</taxon>
        <taxon>Methanobacteriota</taxon>
        <taxon>Stenosarchaea group</taxon>
        <taxon>Methanomicrobia</taxon>
        <taxon>Methanosarcinales</taxon>
        <taxon>Methanosarcinaceae</taxon>
        <taxon>Methanolobus</taxon>
    </lineage>
</organism>
<dbReference type="OrthoDB" id="269083at2157"/>
<keyword evidence="12" id="KW-1185">Reference proteome</keyword>
<feature type="transmembrane region" description="Helical" evidence="8">
    <location>
        <begin position="7"/>
        <end position="28"/>
    </location>
</feature>
<dbReference type="PANTHER" id="PTHR11562:SF17">
    <property type="entry name" value="RE54080P-RELATED"/>
    <property type="match status" value="1"/>
</dbReference>
<evidence type="ECO:0000313" key="12">
    <source>
        <dbReference type="Proteomes" id="UP000509594"/>
    </source>
</evidence>
<evidence type="ECO:0000259" key="9">
    <source>
        <dbReference type="Pfam" id="PF01545"/>
    </source>
</evidence>
<dbReference type="GeneID" id="55822045"/>
<proteinExistence type="inferred from homology"/>
<dbReference type="Proteomes" id="UP000509594">
    <property type="component" value="Chromosome"/>
</dbReference>
<feature type="transmembrane region" description="Helical" evidence="8">
    <location>
        <begin position="34"/>
        <end position="54"/>
    </location>
</feature>
<reference evidence="11 12" key="1">
    <citation type="submission" date="2020-06" db="EMBL/GenBank/DDBJ databases">
        <title>Methanolobus halotolerans sp. nov., isolated from a saline lake Tus in Siberia.</title>
        <authorList>
            <person name="Shen Y."/>
            <person name="Chen S.-C."/>
            <person name="Lai M.-C."/>
            <person name="Huang H.-H."/>
            <person name="Chiu H.-H."/>
            <person name="Tang S.-L."/>
            <person name="Rogozin D.Y."/>
            <person name="Degermendzhy A.G."/>
        </authorList>
    </citation>
    <scope>NUCLEOTIDE SEQUENCE [LARGE SCALE GENOMIC DNA]</scope>
    <source>
        <strain evidence="11 12">DSM 21339</strain>
    </source>
</reference>
<dbReference type="RefSeq" id="WP_176965630.1">
    <property type="nucleotide sequence ID" value="NZ_CP058215.1"/>
</dbReference>
<dbReference type="InterPro" id="IPR036837">
    <property type="entry name" value="Cation_efflux_CTD_sf"/>
</dbReference>
<keyword evidence="6" id="KW-0406">Ion transport</keyword>
<dbReference type="Gene3D" id="1.20.1510.10">
    <property type="entry name" value="Cation efflux protein transmembrane domain"/>
    <property type="match status" value="1"/>
</dbReference>
<dbReference type="InterPro" id="IPR058533">
    <property type="entry name" value="Cation_efflux_TM"/>
</dbReference>
<keyword evidence="3" id="KW-0813">Transport</keyword>
<gene>
    <name evidence="11" type="ORF">HWN40_10180</name>
</gene>
<feature type="transmembrane region" description="Helical" evidence="8">
    <location>
        <begin position="139"/>
        <end position="160"/>
    </location>
</feature>
<dbReference type="KEGG" id="mzi:HWN40_10180"/>
<evidence type="ECO:0000259" key="10">
    <source>
        <dbReference type="Pfam" id="PF16916"/>
    </source>
</evidence>
<protein>
    <submittedName>
        <fullName evidence="11">Cation transporter</fullName>
    </submittedName>
</protein>
<dbReference type="PANTHER" id="PTHR11562">
    <property type="entry name" value="CATION EFFLUX PROTEIN/ ZINC TRANSPORTER"/>
    <property type="match status" value="1"/>
</dbReference>
<feature type="transmembrane region" description="Helical" evidence="8">
    <location>
        <begin position="75"/>
        <end position="97"/>
    </location>
</feature>
<evidence type="ECO:0000256" key="6">
    <source>
        <dbReference type="ARBA" id="ARBA00023065"/>
    </source>
</evidence>
<dbReference type="GO" id="GO:0005886">
    <property type="term" value="C:plasma membrane"/>
    <property type="evidence" value="ECO:0007669"/>
    <property type="project" value="TreeGrafter"/>
</dbReference>
<evidence type="ECO:0000256" key="8">
    <source>
        <dbReference type="SAM" id="Phobius"/>
    </source>
</evidence>
<keyword evidence="4 8" id="KW-0812">Transmembrane</keyword>
<dbReference type="Pfam" id="PF16916">
    <property type="entry name" value="ZT_dimer"/>
    <property type="match status" value="1"/>
</dbReference>
<keyword evidence="5 8" id="KW-1133">Transmembrane helix</keyword>
<dbReference type="EMBL" id="CP058215">
    <property type="protein sequence ID" value="QLC50574.1"/>
    <property type="molecule type" value="Genomic_DNA"/>
</dbReference>
<dbReference type="InterPro" id="IPR002524">
    <property type="entry name" value="Cation_efflux"/>
</dbReference>
<dbReference type="InterPro" id="IPR027470">
    <property type="entry name" value="Cation_efflux_CTD"/>
</dbReference>
<comment type="subcellular location">
    <subcellularLocation>
        <location evidence="1">Membrane</location>
        <topology evidence="1">Multi-pass membrane protein</topology>
    </subcellularLocation>
</comment>
<feature type="domain" description="Cation efflux protein cytoplasmic" evidence="10">
    <location>
        <begin position="201"/>
        <end position="276"/>
    </location>
</feature>
<evidence type="ECO:0000256" key="4">
    <source>
        <dbReference type="ARBA" id="ARBA00022692"/>
    </source>
</evidence>
<feature type="transmembrane region" description="Helical" evidence="8">
    <location>
        <begin position="166"/>
        <end position="185"/>
    </location>
</feature>
<sequence length="292" mass="32348">MADREKNVGFAASLNILFTLIEVVGGLLTNSLALLADALHDFVDSFALIVAWLAERQAKKPATEKMTFGYRRLSLLSALFAAVVLVAGSLFILSQAIPRLLNPEPVDAGGMIVIALIGVTINGLGYFRLKKGLSQNEKVLSWHLLEDILGWIVLLIGAVIMRYWNAPIIDPIMTIGFTAFVLWGVSRNARETFNLLLQGVPSHIDTDEVNNLILSVKGTKKVHDMHIWSLEGEISILTAHVIVEDQYLLQNPDEIRQLIKDKLEDYGIEHSTLELESEGSCSNKQCVFNLNE</sequence>
<evidence type="ECO:0000256" key="2">
    <source>
        <dbReference type="ARBA" id="ARBA00008873"/>
    </source>
</evidence>
<evidence type="ECO:0000256" key="3">
    <source>
        <dbReference type="ARBA" id="ARBA00022448"/>
    </source>
</evidence>
<feature type="transmembrane region" description="Helical" evidence="8">
    <location>
        <begin position="109"/>
        <end position="127"/>
    </location>
</feature>
<evidence type="ECO:0000256" key="7">
    <source>
        <dbReference type="ARBA" id="ARBA00023136"/>
    </source>
</evidence>
<dbReference type="AlphaFoldDB" id="A0A7D5EG13"/>
<evidence type="ECO:0000256" key="1">
    <source>
        <dbReference type="ARBA" id="ARBA00004141"/>
    </source>
</evidence>
<dbReference type="InterPro" id="IPR027469">
    <property type="entry name" value="Cation_efflux_TMD_sf"/>
</dbReference>